<sequence length="176" mass="20417">MSSPNKIPSDPPAIQYSSSPLSRTPSSMVRSKDRSFDGSGTRSVVSDLVNDRRERSGQSNKLNIQSSPLAERNRKDEQSRKLNEMRTTRNDKKRIERRGGLDKMEEMVMDGEKAIEDKRLHHNATEHSIPAELAADIEKEQQEEMELYDDDLIEFIEQKEQWERELEEMMSEFSIT</sequence>
<evidence type="ECO:0000313" key="4">
    <source>
        <dbReference type="Proteomes" id="UP000196158"/>
    </source>
</evidence>
<dbReference type="AlphaFoldDB" id="A0A1X7QXS5"/>
<accession>A0A1X7QXS5</accession>
<feature type="compositionally biased region" description="Low complexity" evidence="2">
    <location>
        <begin position="17"/>
        <end position="27"/>
    </location>
</feature>
<reference evidence="3 4" key="1">
    <citation type="submission" date="2017-04" db="EMBL/GenBank/DDBJ databases">
        <authorList>
            <person name="Afonso C.L."/>
            <person name="Miller P.J."/>
            <person name="Scott M.A."/>
            <person name="Spackman E."/>
            <person name="Goraichik I."/>
            <person name="Dimitrov K.M."/>
            <person name="Suarez D.L."/>
            <person name="Swayne D.E."/>
        </authorList>
    </citation>
    <scope>NUCLEOTIDE SEQUENCE [LARGE SCALE GENOMIC DNA]</scope>
</reference>
<name>A0A1X7QXS5_9SACH</name>
<dbReference type="OrthoDB" id="4052750at2759"/>
<dbReference type="EMBL" id="FXLY01000002">
    <property type="protein sequence ID" value="SMN18247.1"/>
    <property type="molecule type" value="Genomic_DNA"/>
</dbReference>
<protein>
    <submittedName>
        <fullName evidence="3">Similar to Saccharomyces cerevisiae YER104W RTT105 Protein with a role in regulation of Ty1 transposition</fullName>
    </submittedName>
</protein>
<keyword evidence="1" id="KW-0175">Coiled coil</keyword>
<gene>
    <name evidence="3" type="ORF">KASA_0Q06952G</name>
</gene>
<feature type="coiled-coil region" evidence="1">
    <location>
        <begin position="145"/>
        <end position="172"/>
    </location>
</feature>
<feature type="compositionally biased region" description="Basic and acidic residues" evidence="2">
    <location>
        <begin position="71"/>
        <end position="106"/>
    </location>
</feature>
<feature type="compositionally biased region" description="Polar residues" evidence="2">
    <location>
        <begin position="57"/>
        <end position="68"/>
    </location>
</feature>
<feature type="region of interest" description="Disordered" evidence="2">
    <location>
        <begin position="1"/>
        <end position="106"/>
    </location>
</feature>
<evidence type="ECO:0000313" key="3">
    <source>
        <dbReference type="EMBL" id="SMN18247.1"/>
    </source>
</evidence>
<proteinExistence type="predicted"/>
<evidence type="ECO:0000256" key="1">
    <source>
        <dbReference type="SAM" id="Coils"/>
    </source>
</evidence>
<evidence type="ECO:0000256" key="2">
    <source>
        <dbReference type="SAM" id="MobiDB-lite"/>
    </source>
</evidence>
<dbReference type="Proteomes" id="UP000196158">
    <property type="component" value="Unassembled WGS sequence"/>
</dbReference>
<organism evidence="3 4">
    <name type="scientific">Maudiozyma saulgeensis</name>
    <dbReference type="NCBI Taxonomy" id="1789683"/>
    <lineage>
        <taxon>Eukaryota</taxon>
        <taxon>Fungi</taxon>
        <taxon>Dikarya</taxon>
        <taxon>Ascomycota</taxon>
        <taxon>Saccharomycotina</taxon>
        <taxon>Saccharomycetes</taxon>
        <taxon>Saccharomycetales</taxon>
        <taxon>Saccharomycetaceae</taxon>
        <taxon>Maudiozyma</taxon>
    </lineage>
</organism>
<keyword evidence="4" id="KW-1185">Reference proteome</keyword>